<keyword evidence="2" id="KW-1185">Reference proteome</keyword>
<accession>A0ABQ3I043</accession>
<gene>
    <name evidence="1" type="ORF">GCM10011340_02980</name>
</gene>
<evidence type="ECO:0000313" key="1">
    <source>
        <dbReference type="EMBL" id="GHE52150.1"/>
    </source>
</evidence>
<evidence type="ECO:0008006" key="3">
    <source>
        <dbReference type="Google" id="ProtNLM"/>
    </source>
</evidence>
<dbReference type="Proteomes" id="UP000658258">
    <property type="component" value="Unassembled WGS sequence"/>
</dbReference>
<comment type="caution">
    <text evidence="1">The sequence shown here is derived from an EMBL/GenBank/DDBJ whole genome shotgun (WGS) entry which is preliminary data.</text>
</comment>
<dbReference type="EMBL" id="BNAG01000001">
    <property type="protein sequence ID" value="GHE52150.1"/>
    <property type="molecule type" value="Genomic_DNA"/>
</dbReference>
<name>A0ABQ3I043_9BACT</name>
<protein>
    <recommendedName>
        <fullName evidence="3">DUF4369 domain-containing protein</fullName>
    </recommendedName>
</protein>
<sequence length="116" mass="13533">MERVKTIPLILTILGLLLGCYQKEELIFAASDELHFIGLYKKENRFRILYNGFNTAVGSFVLRGDSILLDYDENQFRNFNAGDQLTKLLVIDSQLNRIRSVDEHRKFCAEIYLDNR</sequence>
<organism evidence="1 2">
    <name type="scientific">Roseivirga thermotolerans</name>
    <dbReference type="NCBI Taxonomy" id="1758176"/>
    <lineage>
        <taxon>Bacteria</taxon>
        <taxon>Pseudomonadati</taxon>
        <taxon>Bacteroidota</taxon>
        <taxon>Cytophagia</taxon>
        <taxon>Cytophagales</taxon>
        <taxon>Roseivirgaceae</taxon>
        <taxon>Roseivirga</taxon>
    </lineage>
</organism>
<dbReference type="PROSITE" id="PS51257">
    <property type="entry name" value="PROKAR_LIPOPROTEIN"/>
    <property type="match status" value="1"/>
</dbReference>
<proteinExistence type="predicted"/>
<reference evidence="2" key="1">
    <citation type="journal article" date="2019" name="Int. J. Syst. Evol. Microbiol.">
        <title>The Global Catalogue of Microorganisms (GCM) 10K type strain sequencing project: providing services to taxonomists for standard genome sequencing and annotation.</title>
        <authorList>
            <consortium name="The Broad Institute Genomics Platform"/>
            <consortium name="The Broad Institute Genome Sequencing Center for Infectious Disease"/>
            <person name="Wu L."/>
            <person name="Ma J."/>
        </authorList>
    </citation>
    <scope>NUCLEOTIDE SEQUENCE [LARGE SCALE GENOMIC DNA]</scope>
    <source>
        <strain evidence="2">CGMCC 1.15111</strain>
    </source>
</reference>
<dbReference type="RefSeq" id="WP_189628416.1">
    <property type="nucleotide sequence ID" value="NZ_BNAG01000001.1"/>
</dbReference>
<evidence type="ECO:0000313" key="2">
    <source>
        <dbReference type="Proteomes" id="UP000658258"/>
    </source>
</evidence>